<evidence type="ECO:0000256" key="1">
    <source>
        <dbReference type="ARBA" id="ARBA00008985"/>
    </source>
</evidence>
<comment type="similarity">
    <text evidence="1 8">Belongs to the NTAQ1 family.</text>
</comment>
<evidence type="ECO:0000256" key="2">
    <source>
        <dbReference type="ARBA" id="ARBA00011245"/>
    </source>
</evidence>
<keyword evidence="5 8" id="KW-0378">Hydrolase</keyword>
<proteinExistence type="inferred from homology"/>
<evidence type="ECO:0000256" key="3">
    <source>
        <dbReference type="ARBA" id="ARBA00012718"/>
    </source>
</evidence>
<gene>
    <name evidence="10" type="ORF">CVIRNUC_002568</name>
</gene>
<organism evidence="10 11">
    <name type="scientific">Coccomyxa viridis</name>
    <dbReference type="NCBI Taxonomy" id="1274662"/>
    <lineage>
        <taxon>Eukaryota</taxon>
        <taxon>Viridiplantae</taxon>
        <taxon>Chlorophyta</taxon>
        <taxon>core chlorophytes</taxon>
        <taxon>Trebouxiophyceae</taxon>
        <taxon>Trebouxiophyceae incertae sedis</taxon>
        <taxon>Coccomyxaceae</taxon>
        <taxon>Coccomyxa</taxon>
    </lineage>
</organism>
<evidence type="ECO:0000313" key="11">
    <source>
        <dbReference type="Proteomes" id="UP001314263"/>
    </source>
</evidence>
<dbReference type="Gene3D" id="3.10.620.10">
    <property type="entry name" value="Protein N-terminal glutamine amidohydrolase, alpha beta roll"/>
    <property type="match status" value="1"/>
</dbReference>
<dbReference type="Proteomes" id="UP001314263">
    <property type="component" value="Unassembled WGS sequence"/>
</dbReference>
<accession>A0AAV1HXS5</accession>
<evidence type="ECO:0000256" key="8">
    <source>
        <dbReference type="RuleBase" id="RU367082"/>
    </source>
</evidence>
<protein>
    <recommendedName>
        <fullName evidence="4 8">Protein N-terminal glutamine amidohydrolase</fullName>
        <ecNumber evidence="3 8">3.5.1.122</ecNumber>
    </recommendedName>
    <alternativeName>
        <fullName evidence="6 8">Protein NH2-terminal glutamine deamidase</fullName>
    </alternativeName>
</protein>
<dbReference type="GO" id="GO:0008418">
    <property type="term" value="F:protein-N-terminal asparagine amidohydrolase activity"/>
    <property type="evidence" value="ECO:0007669"/>
    <property type="project" value="UniProtKB-UniRule"/>
</dbReference>
<dbReference type="GO" id="GO:0005634">
    <property type="term" value="C:nucleus"/>
    <property type="evidence" value="ECO:0007669"/>
    <property type="project" value="TreeGrafter"/>
</dbReference>
<sequence>MHVQPFAYCPYYCEENIYKLCQTFAADDGYNKELSVVFISNDEGKVPIQRQTVAENVGGTVVWDYHVIAVERDGDTSVIYDLTSQLPRPCPVALYARQALGPANTWRFTRMFRVIPAALYLEHFASDRSHMLDASSLSDPPVYNRPPPDYPCIVSRSGDIMTLPFYWTMHNDGVAYTDGRYGRVYSEDAFMMMHGAYAGNGTA</sequence>
<dbReference type="AlphaFoldDB" id="A0AAV1HXS5"/>
<dbReference type="EMBL" id="CAUYUE010000003">
    <property type="protein sequence ID" value="CAK0757771.1"/>
    <property type="molecule type" value="Genomic_DNA"/>
</dbReference>
<evidence type="ECO:0000256" key="7">
    <source>
        <dbReference type="ARBA" id="ARBA00048768"/>
    </source>
</evidence>
<comment type="subunit">
    <text evidence="2 8">Monomer.</text>
</comment>
<evidence type="ECO:0000256" key="4">
    <source>
        <dbReference type="ARBA" id="ARBA00021247"/>
    </source>
</evidence>
<dbReference type="Pfam" id="PF09764">
    <property type="entry name" value="Nt_Gln_amidase"/>
    <property type="match status" value="1"/>
</dbReference>
<comment type="caution">
    <text evidence="10">The sequence shown here is derived from an EMBL/GenBank/DDBJ whole genome shotgun (WGS) entry which is preliminary data.</text>
</comment>
<keyword evidence="11" id="KW-1185">Reference proteome</keyword>
<dbReference type="PANTHER" id="PTHR13035">
    <property type="entry name" value="PROTEIN N-TERMINAL GLUTAMINE AMIDOHYDROLASE"/>
    <property type="match status" value="1"/>
</dbReference>
<dbReference type="EC" id="3.5.1.122" evidence="3 8"/>
<name>A0AAV1HXS5_9CHLO</name>
<evidence type="ECO:0000256" key="6">
    <source>
        <dbReference type="ARBA" id="ARBA00029677"/>
    </source>
</evidence>
<dbReference type="InterPro" id="IPR039733">
    <property type="entry name" value="NTAQ1"/>
</dbReference>
<dbReference type="GO" id="GO:0005829">
    <property type="term" value="C:cytosol"/>
    <property type="evidence" value="ECO:0007669"/>
    <property type="project" value="TreeGrafter"/>
</dbReference>
<evidence type="ECO:0000256" key="5">
    <source>
        <dbReference type="ARBA" id="ARBA00022801"/>
    </source>
</evidence>
<feature type="domain" description="Protein N-terminal glutamine amidohydrolase alpha beta roll" evidence="9">
    <location>
        <begin position="8"/>
        <end position="192"/>
    </location>
</feature>
<dbReference type="InterPro" id="IPR037132">
    <property type="entry name" value="N_Gln_amidohydro_ab_roll_sf"/>
</dbReference>
<dbReference type="PANTHER" id="PTHR13035:SF0">
    <property type="entry name" value="PROTEIN N-TERMINAL GLUTAMINE AMIDOHYDROLASE"/>
    <property type="match status" value="1"/>
</dbReference>
<evidence type="ECO:0000259" key="9">
    <source>
        <dbReference type="Pfam" id="PF09764"/>
    </source>
</evidence>
<evidence type="ECO:0000313" key="10">
    <source>
        <dbReference type="EMBL" id="CAK0757771.1"/>
    </source>
</evidence>
<dbReference type="GO" id="GO:0070773">
    <property type="term" value="F:protein-N-terminal glutamine amidohydrolase activity"/>
    <property type="evidence" value="ECO:0007669"/>
    <property type="project" value="UniProtKB-UniRule"/>
</dbReference>
<reference evidence="10 11" key="1">
    <citation type="submission" date="2023-10" db="EMBL/GenBank/DDBJ databases">
        <authorList>
            <person name="Maclean D."/>
            <person name="Macfadyen A."/>
        </authorList>
    </citation>
    <scope>NUCLEOTIDE SEQUENCE [LARGE SCALE GENOMIC DNA]</scope>
</reference>
<comment type="catalytic activity">
    <reaction evidence="7 8">
        <text>N-terminal L-glutaminyl-[protein] + H2O = N-terminal L-glutamyl-[protein] + NH4(+)</text>
        <dbReference type="Rhea" id="RHEA:50680"/>
        <dbReference type="Rhea" id="RHEA-COMP:12668"/>
        <dbReference type="Rhea" id="RHEA-COMP:12777"/>
        <dbReference type="ChEBI" id="CHEBI:15377"/>
        <dbReference type="ChEBI" id="CHEBI:28938"/>
        <dbReference type="ChEBI" id="CHEBI:64721"/>
        <dbReference type="ChEBI" id="CHEBI:64722"/>
        <dbReference type="EC" id="3.5.1.122"/>
    </reaction>
</comment>
<dbReference type="InterPro" id="IPR023128">
    <property type="entry name" value="Prot_N_Gln_amidohydro_ab_roll"/>
</dbReference>
<comment type="function">
    <text evidence="8">Mediates the side-chain deamidation of N-terminal glutamine residues to glutamate, an important step in N-end rule pathway of protein degradation. Conversion of the resulting N-terminal glutamine to glutamate renders the protein susceptible to arginylation, polyubiquitination and degradation as specified by the N-end rule. Does not act on substrates with internal or C-terminal glutamine and does not act on non-glutamine residues in any position.</text>
</comment>